<reference evidence="1 2" key="1">
    <citation type="submission" date="2024-01" db="EMBL/GenBank/DDBJ databases">
        <title>The complete chloroplast genome sequence of Lithospermum erythrorhizon: insights into the phylogenetic relationship among Boraginaceae species and the maternal lineages of purple gromwells.</title>
        <authorList>
            <person name="Okada T."/>
            <person name="Watanabe K."/>
        </authorList>
    </citation>
    <scope>NUCLEOTIDE SEQUENCE [LARGE SCALE GENOMIC DNA]</scope>
</reference>
<evidence type="ECO:0000313" key="2">
    <source>
        <dbReference type="Proteomes" id="UP001454036"/>
    </source>
</evidence>
<organism evidence="1 2">
    <name type="scientific">Lithospermum erythrorhizon</name>
    <name type="common">Purple gromwell</name>
    <name type="synonym">Lithospermum officinale var. erythrorhizon</name>
    <dbReference type="NCBI Taxonomy" id="34254"/>
    <lineage>
        <taxon>Eukaryota</taxon>
        <taxon>Viridiplantae</taxon>
        <taxon>Streptophyta</taxon>
        <taxon>Embryophyta</taxon>
        <taxon>Tracheophyta</taxon>
        <taxon>Spermatophyta</taxon>
        <taxon>Magnoliopsida</taxon>
        <taxon>eudicotyledons</taxon>
        <taxon>Gunneridae</taxon>
        <taxon>Pentapetalae</taxon>
        <taxon>asterids</taxon>
        <taxon>lamiids</taxon>
        <taxon>Boraginales</taxon>
        <taxon>Boraginaceae</taxon>
        <taxon>Boraginoideae</taxon>
        <taxon>Lithospermeae</taxon>
        <taxon>Lithospermum</taxon>
    </lineage>
</organism>
<sequence>MFSCLIFFDDGIENIDIDKGKFPPSLTLPLSIKSLFREGENPHQKGAFYVNKSLAEFNAGTITICSPASRSWKGIFVLLERP</sequence>
<name>A0AAV3NWQ7_LITER</name>
<dbReference type="Proteomes" id="UP001454036">
    <property type="component" value="Unassembled WGS sequence"/>
</dbReference>
<proteinExistence type="predicted"/>
<protein>
    <submittedName>
        <fullName evidence="1">Uncharacterized protein</fullName>
    </submittedName>
</protein>
<keyword evidence="2" id="KW-1185">Reference proteome</keyword>
<gene>
    <name evidence="1" type="ORF">LIER_35694</name>
</gene>
<accession>A0AAV3NWQ7</accession>
<comment type="caution">
    <text evidence="1">The sequence shown here is derived from an EMBL/GenBank/DDBJ whole genome shotgun (WGS) entry which is preliminary data.</text>
</comment>
<dbReference type="AlphaFoldDB" id="A0AAV3NWQ7"/>
<evidence type="ECO:0000313" key="1">
    <source>
        <dbReference type="EMBL" id="GAA0143201.1"/>
    </source>
</evidence>
<dbReference type="EMBL" id="BAABME010015835">
    <property type="protein sequence ID" value="GAA0143201.1"/>
    <property type="molecule type" value="Genomic_DNA"/>
</dbReference>